<dbReference type="RefSeq" id="WP_354465231.1">
    <property type="nucleotide sequence ID" value="NZ_JBEWSZ010000018.1"/>
</dbReference>
<dbReference type="SUPFAM" id="SSF53850">
    <property type="entry name" value="Periplasmic binding protein-like II"/>
    <property type="match status" value="1"/>
</dbReference>
<comment type="caution">
    <text evidence="1">The sequence shown here is derived from an EMBL/GenBank/DDBJ whole genome shotgun (WGS) entry which is preliminary data.</text>
</comment>
<dbReference type="EMBL" id="JBEWSZ010000018">
    <property type="protein sequence ID" value="MET2833013.1"/>
    <property type="molecule type" value="Genomic_DNA"/>
</dbReference>
<protein>
    <recommendedName>
        <fullName evidence="3">Transporter substrate-binding domain-containing protein</fullName>
    </recommendedName>
</protein>
<gene>
    <name evidence="1" type="ORF">ABVQ20_39585</name>
</gene>
<sequence>MVAAAISVVTLIWPASVPARVEDPLPVLQHIKASGVLKFPMMVAKGRGYITDPRTGYWSGNFMDWGKNIAGLLGVKIEYYETPWSNFAADFQADKINLEVGLNPNPVPLSCRRLFPWRYCGGTGDAWSPSRPGTEVLARRPA</sequence>
<keyword evidence="2" id="KW-1185">Reference proteome</keyword>
<dbReference type="Gene3D" id="3.40.190.10">
    <property type="entry name" value="Periplasmic binding protein-like II"/>
    <property type="match status" value="1"/>
</dbReference>
<accession>A0ABV2DSM4</accession>
<proteinExistence type="predicted"/>
<dbReference type="Proteomes" id="UP001548832">
    <property type="component" value="Unassembled WGS sequence"/>
</dbReference>
<reference evidence="1 2" key="1">
    <citation type="submission" date="2024-06" db="EMBL/GenBank/DDBJ databases">
        <authorList>
            <person name="Kim D.-U."/>
        </authorList>
    </citation>
    <scope>NUCLEOTIDE SEQUENCE [LARGE SCALE GENOMIC DNA]</scope>
    <source>
        <strain evidence="1 2">KACC15460</strain>
    </source>
</reference>
<evidence type="ECO:0000313" key="2">
    <source>
        <dbReference type="Proteomes" id="UP001548832"/>
    </source>
</evidence>
<organism evidence="1 2">
    <name type="scientific">Mesorhizobium shangrilense</name>
    <dbReference type="NCBI Taxonomy" id="460060"/>
    <lineage>
        <taxon>Bacteria</taxon>
        <taxon>Pseudomonadati</taxon>
        <taxon>Pseudomonadota</taxon>
        <taxon>Alphaproteobacteria</taxon>
        <taxon>Hyphomicrobiales</taxon>
        <taxon>Phyllobacteriaceae</taxon>
        <taxon>Mesorhizobium</taxon>
    </lineage>
</organism>
<evidence type="ECO:0000313" key="1">
    <source>
        <dbReference type="EMBL" id="MET2833013.1"/>
    </source>
</evidence>
<name>A0ABV2DSM4_9HYPH</name>
<evidence type="ECO:0008006" key="3">
    <source>
        <dbReference type="Google" id="ProtNLM"/>
    </source>
</evidence>